<feature type="region of interest" description="Disordered" evidence="19">
    <location>
        <begin position="1209"/>
        <end position="1260"/>
    </location>
</feature>
<feature type="region of interest" description="Disordered" evidence="19">
    <location>
        <begin position="608"/>
        <end position="680"/>
    </location>
</feature>
<evidence type="ECO:0000256" key="2">
    <source>
        <dbReference type="ARBA" id="ARBA00004279"/>
    </source>
</evidence>
<dbReference type="GO" id="GO:0030426">
    <property type="term" value="C:growth cone"/>
    <property type="evidence" value="ECO:0007669"/>
    <property type="project" value="UniProtKB-SubCell"/>
</dbReference>
<dbReference type="FunFam" id="3.40.850.10:FF:000011">
    <property type="entry name" value="Kinesin family member 21A"/>
    <property type="match status" value="1"/>
</dbReference>
<dbReference type="GO" id="GO:0007018">
    <property type="term" value="P:microtubule-based movement"/>
    <property type="evidence" value="ECO:0007669"/>
    <property type="project" value="InterPro"/>
</dbReference>
<comment type="similarity">
    <text evidence="17">Belongs to the TRAFAC class myosin-kinesin ATPase superfamily. Kinesin family.</text>
</comment>
<evidence type="ECO:0000256" key="5">
    <source>
        <dbReference type="ARBA" id="ARBA00022490"/>
    </source>
</evidence>
<accession>A0A915AX34</accession>
<dbReference type="InterPro" id="IPR027640">
    <property type="entry name" value="Kinesin-like_fam"/>
</dbReference>
<dbReference type="PROSITE" id="PS50294">
    <property type="entry name" value="WD_REPEATS_REGION"/>
    <property type="match status" value="2"/>
</dbReference>
<dbReference type="InterPro" id="IPR027417">
    <property type="entry name" value="P-loop_NTPase"/>
</dbReference>
<evidence type="ECO:0000256" key="1">
    <source>
        <dbReference type="ARBA" id="ARBA00004245"/>
    </source>
</evidence>
<keyword evidence="14" id="KW-0206">Cytoskeleton</keyword>
<dbReference type="InterPro" id="IPR056533">
    <property type="entry name" value="KIF21A/B_hel_1"/>
</dbReference>
<keyword evidence="5" id="KW-0963">Cytoplasm</keyword>
<dbReference type="WBParaSite" id="PgR016_g037_t03">
    <property type="protein sequence ID" value="PgR016_g037_t03"/>
    <property type="gene ID" value="PgR016_g037"/>
</dbReference>
<keyword evidence="6" id="KW-0597">Phosphoprotein</keyword>
<dbReference type="Pfam" id="PF23203">
    <property type="entry name" value="KIF21A"/>
    <property type="match status" value="1"/>
</dbReference>
<dbReference type="SMART" id="SM00320">
    <property type="entry name" value="WD40"/>
    <property type="match status" value="6"/>
</dbReference>
<feature type="repeat" description="WD" evidence="16">
    <location>
        <begin position="1675"/>
        <end position="1712"/>
    </location>
</feature>
<name>A0A915AX34_PARUN</name>
<feature type="compositionally biased region" description="Basic and acidic residues" evidence="19">
    <location>
        <begin position="647"/>
        <end position="668"/>
    </location>
</feature>
<feature type="region of interest" description="Disordered" evidence="19">
    <location>
        <begin position="1133"/>
        <end position="1186"/>
    </location>
</feature>
<protein>
    <submittedName>
        <fullName evidence="22">Kinesin motor domain-containing protein</fullName>
    </submittedName>
</protein>
<dbReference type="InterPro" id="IPR019821">
    <property type="entry name" value="Kinesin_motor_CS"/>
</dbReference>
<dbReference type="InterPro" id="IPR036322">
    <property type="entry name" value="WD40_repeat_dom_sf"/>
</dbReference>
<evidence type="ECO:0000256" key="6">
    <source>
        <dbReference type="ARBA" id="ARBA00022553"/>
    </source>
</evidence>
<evidence type="ECO:0000256" key="9">
    <source>
        <dbReference type="ARBA" id="ARBA00022737"/>
    </source>
</evidence>
<dbReference type="PROSITE" id="PS50082">
    <property type="entry name" value="WD_REPEATS_2"/>
    <property type="match status" value="3"/>
</dbReference>
<feature type="coiled-coil region" evidence="18">
    <location>
        <begin position="965"/>
        <end position="992"/>
    </location>
</feature>
<evidence type="ECO:0000256" key="13">
    <source>
        <dbReference type="ARBA" id="ARBA00023175"/>
    </source>
</evidence>
<dbReference type="GO" id="GO:0051231">
    <property type="term" value="P:spindle elongation"/>
    <property type="evidence" value="ECO:0007669"/>
    <property type="project" value="TreeGrafter"/>
</dbReference>
<dbReference type="GO" id="GO:0030425">
    <property type="term" value="C:dendrite"/>
    <property type="evidence" value="ECO:0007669"/>
    <property type="project" value="UniProtKB-SubCell"/>
</dbReference>
<feature type="compositionally biased region" description="Basic and acidic residues" evidence="19">
    <location>
        <begin position="1209"/>
        <end position="1220"/>
    </location>
</feature>
<dbReference type="InterPro" id="IPR001680">
    <property type="entry name" value="WD40_rpt"/>
</dbReference>
<dbReference type="CDD" id="cd00200">
    <property type="entry name" value="WD40"/>
    <property type="match status" value="1"/>
</dbReference>
<dbReference type="GO" id="GO:0003777">
    <property type="term" value="F:microtubule motor activity"/>
    <property type="evidence" value="ECO:0007669"/>
    <property type="project" value="InterPro"/>
</dbReference>
<dbReference type="Pfam" id="PF00225">
    <property type="entry name" value="Kinesin"/>
    <property type="match status" value="1"/>
</dbReference>
<evidence type="ECO:0000256" key="17">
    <source>
        <dbReference type="PROSITE-ProRule" id="PRU00283"/>
    </source>
</evidence>
<keyword evidence="12 18" id="KW-0175">Coiled coil</keyword>
<keyword evidence="11 17" id="KW-0067">ATP-binding</keyword>
<comment type="subcellular location">
    <subcellularLocation>
        <location evidence="3">Cell projection</location>
        <location evidence="3">Axon</location>
    </subcellularLocation>
    <subcellularLocation>
        <location evidence="2">Cell projection</location>
        <location evidence="2">Dendrite</location>
    </subcellularLocation>
    <subcellularLocation>
        <location evidence="4">Cell projection</location>
        <location evidence="4">Growth cone</location>
    </subcellularLocation>
    <subcellularLocation>
        <location evidence="1">Cytoplasm</location>
        <location evidence="1">Cytoskeleton</location>
    </subcellularLocation>
</comment>
<keyword evidence="10 17" id="KW-0547">Nucleotide-binding</keyword>
<dbReference type="SUPFAM" id="SSF50978">
    <property type="entry name" value="WD40 repeat-like"/>
    <property type="match status" value="1"/>
</dbReference>
<evidence type="ECO:0000256" key="11">
    <source>
        <dbReference type="ARBA" id="ARBA00022840"/>
    </source>
</evidence>
<evidence type="ECO:0000256" key="4">
    <source>
        <dbReference type="ARBA" id="ARBA00004624"/>
    </source>
</evidence>
<evidence type="ECO:0000256" key="12">
    <source>
        <dbReference type="ARBA" id="ARBA00023054"/>
    </source>
</evidence>
<feature type="compositionally biased region" description="Polar residues" evidence="19">
    <location>
        <begin position="1159"/>
        <end position="1177"/>
    </location>
</feature>
<feature type="coiled-coil region" evidence="18">
    <location>
        <begin position="386"/>
        <end position="413"/>
    </location>
</feature>
<dbReference type="PANTHER" id="PTHR47969">
    <property type="entry name" value="CHROMOSOME-ASSOCIATED KINESIN KIF4A-RELATED"/>
    <property type="match status" value="1"/>
</dbReference>
<dbReference type="CDD" id="cd01372">
    <property type="entry name" value="KISc_KIF4"/>
    <property type="match status" value="1"/>
</dbReference>
<keyword evidence="15" id="KW-0966">Cell projection</keyword>
<dbReference type="SUPFAM" id="SSF52540">
    <property type="entry name" value="P-loop containing nucleoside triphosphate hydrolases"/>
    <property type="match status" value="1"/>
</dbReference>
<evidence type="ECO:0000313" key="22">
    <source>
        <dbReference type="WBParaSite" id="PgR016_g037_t03"/>
    </source>
</evidence>
<dbReference type="GO" id="GO:0007052">
    <property type="term" value="P:mitotic spindle organization"/>
    <property type="evidence" value="ECO:0007669"/>
    <property type="project" value="TreeGrafter"/>
</dbReference>
<feature type="repeat" description="WD" evidence="16">
    <location>
        <begin position="1430"/>
        <end position="1470"/>
    </location>
</feature>
<dbReference type="GO" id="GO:0008017">
    <property type="term" value="F:microtubule binding"/>
    <property type="evidence" value="ECO:0007669"/>
    <property type="project" value="InterPro"/>
</dbReference>
<keyword evidence="7 16" id="KW-0853">WD repeat</keyword>
<feature type="coiled-coil region" evidence="18">
    <location>
        <begin position="1083"/>
        <end position="1117"/>
    </location>
</feature>
<evidence type="ECO:0000256" key="3">
    <source>
        <dbReference type="ARBA" id="ARBA00004489"/>
    </source>
</evidence>
<dbReference type="PROSITE" id="PS50067">
    <property type="entry name" value="KINESIN_MOTOR_2"/>
    <property type="match status" value="1"/>
</dbReference>
<dbReference type="SMART" id="SM00129">
    <property type="entry name" value="KISc"/>
    <property type="match status" value="1"/>
</dbReference>
<evidence type="ECO:0000256" key="16">
    <source>
        <dbReference type="PROSITE-ProRule" id="PRU00221"/>
    </source>
</evidence>
<dbReference type="InterPro" id="IPR015943">
    <property type="entry name" value="WD40/YVTN_repeat-like_dom_sf"/>
</dbReference>
<dbReference type="InterPro" id="IPR036961">
    <property type="entry name" value="Kinesin_motor_dom_sf"/>
</dbReference>
<feature type="domain" description="Kinesin motor" evidence="20">
    <location>
        <begin position="13"/>
        <end position="378"/>
    </location>
</feature>
<keyword evidence="21" id="KW-1185">Reference proteome</keyword>
<evidence type="ECO:0000256" key="19">
    <source>
        <dbReference type="SAM" id="MobiDB-lite"/>
    </source>
</evidence>
<evidence type="ECO:0000256" key="10">
    <source>
        <dbReference type="ARBA" id="ARBA00022741"/>
    </source>
</evidence>
<proteinExistence type="inferred from homology"/>
<keyword evidence="13 17" id="KW-0505">Motor protein</keyword>
<dbReference type="InterPro" id="IPR001752">
    <property type="entry name" value="Kinesin_motor_dom"/>
</dbReference>
<dbReference type="PROSITE" id="PS00678">
    <property type="entry name" value="WD_REPEATS_1"/>
    <property type="match status" value="1"/>
</dbReference>
<feature type="binding site" evidence="17">
    <location>
        <begin position="92"/>
        <end position="99"/>
    </location>
    <ligand>
        <name>ATP</name>
        <dbReference type="ChEBI" id="CHEBI:30616"/>
    </ligand>
</feature>
<dbReference type="Proteomes" id="UP000887569">
    <property type="component" value="Unplaced"/>
</dbReference>
<dbReference type="GO" id="GO:0005875">
    <property type="term" value="C:microtubule associated complex"/>
    <property type="evidence" value="ECO:0007669"/>
    <property type="project" value="TreeGrafter"/>
</dbReference>
<dbReference type="PROSITE" id="PS00411">
    <property type="entry name" value="KINESIN_MOTOR_1"/>
    <property type="match status" value="1"/>
</dbReference>
<dbReference type="GO" id="GO:0005524">
    <property type="term" value="F:ATP binding"/>
    <property type="evidence" value="ECO:0007669"/>
    <property type="project" value="UniProtKB-UniRule"/>
</dbReference>
<dbReference type="CDD" id="cd22248">
    <property type="entry name" value="Rcc_KIF21"/>
    <property type="match status" value="1"/>
</dbReference>
<organism evidence="21 22">
    <name type="scientific">Parascaris univalens</name>
    <name type="common">Nematode worm</name>
    <dbReference type="NCBI Taxonomy" id="6257"/>
    <lineage>
        <taxon>Eukaryota</taxon>
        <taxon>Metazoa</taxon>
        <taxon>Ecdysozoa</taxon>
        <taxon>Nematoda</taxon>
        <taxon>Chromadorea</taxon>
        <taxon>Rhabditida</taxon>
        <taxon>Spirurina</taxon>
        <taxon>Ascaridomorpha</taxon>
        <taxon>Ascaridoidea</taxon>
        <taxon>Ascarididae</taxon>
        <taxon>Parascaris</taxon>
    </lineage>
</organism>
<dbReference type="GO" id="GO:0005874">
    <property type="term" value="C:microtubule"/>
    <property type="evidence" value="ECO:0007669"/>
    <property type="project" value="UniProtKB-KW"/>
</dbReference>
<feature type="repeat" description="WD" evidence="16">
    <location>
        <begin position="1390"/>
        <end position="1424"/>
    </location>
</feature>
<evidence type="ECO:0000313" key="21">
    <source>
        <dbReference type="Proteomes" id="UP000887569"/>
    </source>
</evidence>
<keyword evidence="9" id="KW-0677">Repeat</keyword>
<sequence length="1712" mass="190169">MSVLDGAADDSTAVRVALRIRPQGAREKLELCRICTAVTPGEPQVTIGGDRSFTYDFVFDQPTPQNTVYEKCVESLVDGTFAGFNATVLAYGQTGSGKTYTMGTAFDLTSSISEDEIGIIPRAMQHLFTSIEARKRDAKEHGLIEPIFDVAVQFIELYNEDIVDLLADDRSTSGGLRIHETANGEIFLNGVTSQPVSSPQETLAVLKNGALNRTTASTNMNEQSSRSHAIFTMMIKQQRVVVIDKPPCDSQEEEPADVENTCAANAPSEFEILTAKFHFVDLAGSERLKRTGATGERAKEGISINCGLLALGNVISALGGASGKVTHVPYRDSKLTRLLQDSLGGNSRTLIIACVSPSDCDFVETLNTLKYANRAKNIKNKVVANQDKSSKMISDLRTRIAQLEAELADYKQGRITIGEDGVATFNDQYQENLLLHADVNQLRIRVKALQETSEVLRARNVQLMVEKEEALRHSAAFKRMAHENETNCEVDNHVSHEEDAVSETIRHYLDELENLRSALFESQATNEQLRRQMSRLKPASSGMHACTIGSMSIPSSYTSMTSAPNTPTIPLSNGLTSLLNATSNSPSAIIEEARADIERMKRSVMEGLGESTETVEDEGACVEASDQRTDGDGVATRDLMGSGADEPMSRRIRSESAPKESAFSRDDERESDSDYEDDMDAAETERFKLRDDLADLQAEISIKERLVMELERSERRLAEVRITYEKKLTELSLRISATEAERDRVLAEMASKNALKLDSEHVKKIREDYERKLNEMRAEFKKLQSVEREHRKMQARQAMEQQQLLKLRSELADMKKLKVELMQKIKEEAKKAKASELAHSKKVAGLEKETRKKDSLIKQLENKDRQREMFLKRTTEEISRLRQQNRQVNRLPKSGRGLELTHSGTNLSATNRAARQAMPRTAAARARLQMGPSSGMTPFSAKAAKNKWLTIEKNICRRITQRQTVQKMEEELERRVNERHALIEEIQHLEQRFISTKDLSERDLIGEQIDGCQDKMGYLQDQISELQNTIASVDNDNAKDSNESDSESFGNVETILEECGSVAEAKYLLQRLLAFSLEQGFIAAKAKADHKESEARIQQLEQEAKINESLLSQVIEDKDIVGDVTQVLEAAQKNRSKYDSPSVVENGATNEGDAFGMETASTKNSTTLADKSSNPSFNLGEKARRRTATTDELLYPIKASRSLEEIREASDANLEGERTRSNSPVSAEADTECDSRPDSTCPPSTSHGHRNKSASDLRQPYNGSRIYARNAVYRSTITGVSSTSKLLSLKKQSKANHSGWNRFPSTSSAYGVVTPKHDHYTEPQNAIPTKLVKPPRSVFARLFASSRGSSSPSALLHGKIGRIIPYTARTATGQRDRTAASRLLVRSHTLDGHTRGVLSVSANDTTVITGSKDRLAKLWDLERGIERCTLGLHQNNVTCVRLIPNGHLALSVSMSTVRIWDVRTEKCVYVLHSSGLATEGDAVPPSPSRQNTVPVSETVINAAEPDPTGRLLFTTFCGDVRIWNLEKFAAIGRLTGAAHGPRSEVSCLAVIGDYIPRVFTGSRDHYVKMYNVEPLDQVVFEARVEFNPPHYDNVTAILPYGDALFTASKDTNIMRFSMHDMKRDHLELKAHDKWILDMCLLDAGRPILTTVCKGGAVKLWDFTNTRKLRLIEELNRAHDEAINSVAVTESSIVFTASNDTTVGLWHLSNEAR</sequence>
<dbReference type="InterPro" id="IPR056532">
    <property type="entry name" value="KIF21A/B_hel_2"/>
</dbReference>
<dbReference type="PRINTS" id="PR00380">
    <property type="entry name" value="KINESINHEAVY"/>
</dbReference>
<keyword evidence="8" id="KW-0493">Microtubule</keyword>
<dbReference type="PANTHER" id="PTHR47969:SF28">
    <property type="entry name" value="KINESIN-LIKE PROTEIN KIF21B"/>
    <property type="match status" value="1"/>
</dbReference>
<feature type="compositionally biased region" description="Acidic residues" evidence="19">
    <location>
        <begin position="669"/>
        <end position="680"/>
    </location>
</feature>
<dbReference type="Pfam" id="PF25764">
    <property type="entry name" value="KIF21A_4th"/>
    <property type="match status" value="1"/>
</dbReference>
<dbReference type="Pfam" id="PF00400">
    <property type="entry name" value="WD40"/>
    <property type="match status" value="2"/>
</dbReference>
<evidence type="ECO:0000256" key="14">
    <source>
        <dbReference type="ARBA" id="ARBA00023212"/>
    </source>
</evidence>
<dbReference type="Gene3D" id="2.130.10.10">
    <property type="entry name" value="YVTN repeat-like/Quinoprotein amine dehydrogenase"/>
    <property type="match status" value="2"/>
</dbReference>
<evidence type="ECO:0000256" key="15">
    <source>
        <dbReference type="ARBA" id="ARBA00023273"/>
    </source>
</evidence>
<evidence type="ECO:0000256" key="18">
    <source>
        <dbReference type="SAM" id="Coils"/>
    </source>
</evidence>
<evidence type="ECO:0000256" key="8">
    <source>
        <dbReference type="ARBA" id="ARBA00022701"/>
    </source>
</evidence>
<evidence type="ECO:0000259" key="20">
    <source>
        <dbReference type="PROSITE" id="PS50067"/>
    </source>
</evidence>
<dbReference type="Gene3D" id="3.40.850.10">
    <property type="entry name" value="Kinesin motor domain"/>
    <property type="match status" value="1"/>
</dbReference>
<reference evidence="22" key="1">
    <citation type="submission" date="2022-11" db="UniProtKB">
        <authorList>
            <consortium name="WormBaseParasite"/>
        </authorList>
    </citation>
    <scope>IDENTIFICATION</scope>
</reference>
<dbReference type="Pfam" id="PF23204">
    <property type="entry name" value="KIF21A_2nd"/>
    <property type="match status" value="1"/>
</dbReference>
<dbReference type="InterPro" id="IPR019775">
    <property type="entry name" value="WD40_repeat_CS"/>
</dbReference>
<evidence type="ECO:0000256" key="7">
    <source>
        <dbReference type="ARBA" id="ARBA00022574"/>
    </source>
</evidence>